<evidence type="ECO:0000256" key="3">
    <source>
        <dbReference type="ARBA" id="ARBA00022989"/>
    </source>
</evidence>
<evidence type="ECO:0008006" key="8">
    <source>
        <dbReference type="Google" id="ProtNLM"/>
    </source>
</evidence>
<keyword evidence="4 5" id="KW-0472">Membrane</keyword>
<dbReference type="InterPro" id="IPR023352">
    <property type="entry name" value="MAPEG-like_dom_sf"/>
</dbReference>
<protein>
    <recommendedName>
        <fullName evidence="8">Inner membrane protein YecN</fullName>
    </recommendedName>
</protein>
<gene>
    <name evidence="6" type="ORF">A3843_10400</name>
</gene>
<organism evidence="6 7">
    <name type="scientific">Pseudovibrio exalbescens</name>
    <dbReference type="NCBI Taxonomy" id="197461"/>
    <lineage>
        <taxon>Bacteria</taxon>
        <taxon>Pseudomonadati</taxon>
        <taxon>Pseudomonadota</taxon>
        <taxon>Alphaproteobacteria</taxon>
        <taxon>Hyphomicrobiales</taxon>
        <taxon>Stappiaceae</taxon>
        <taxon>Pseudovibrio</taxon>
    </lineage>
</organism>
<dbReference type="Gene3D" id="1.20.120.550">
    <property type="entry name" value="Membrane associated eicosanoid/glutathione metabolism-like domain"/>
    <property type="match status" value="1"/>
</dbReference>
<reference evidence="6 7" key="1">
    <citation type="submission" date="2016-03" db="EMBL/GenBank/DDBJ databases">
        <title>Genome sequence of Nesiotobacter sp. nov., a moderately halophilic alphaproteobacterium isolated from the Yellow Sea, China.</title>
        <authorList>
            <person name="Zhang G."/>
            <person name="Zhang R."/>
        </authorList>
    </citation>
    <scope>NUCLEOTIDE SEQUENCE [LARGE SCALE GENOMIC DNA]</scope>
    <source>
        <strain evidence="6 7">WB1-6</strain>
    </source>
</reference>
<keyword evidence="3 5" id="KW-1133">Transmembrane helix</keyword>
<evidence type="ECO:0000256" key="4">
    <source>
        <dbReference type="ARBA" id="ARBA00023136"/>
    </source>
</evidence>
<comment type="subcellular location">
    <subcellularLocation>
        <location evidence="1">Membrane</location>
    </subcellularLocation>
</comment>
<evidence type="ECO:0000313" key="7">
    <source>
        <dbReference type="Proteomes" id="UP000185783"/>
    </source>
</evidence>
<dbReference type="SUPFAM" id="SSF161084">
    <property type="entry name" value="MAPEG domain-like"/>
    <property type="match status" value="1"/>
</dbReference>
<feature type="transmembrane region" description="Helical" evidence="5">
    <location>
        <begin position="50"/>
        <end position="66"/>
    </location>
</feature>
<dbReference type="Pfam" id="PF01124">
    <property type="entry name" value="MAPEG"/>
    <property type="match status" value="1"/>
</dbReference>
<dbReference type="RefSeq" id="WP_036488986.1">
    <property type="nucleotide sequence ID" value="NZ_LVVZ01000015.1"/>
</dbReference>
<evidence type="ECO:0000313" key="6">
    <source>
        <dbReference type="EMBL" id="OKL43992.1"/>
    </source>
</evidence>
<feature type="transmembrane region" description="Helical" evidence="5">
    <location>
        <begin position="103"/>
        <end position="126"/>
    </location>
</feature>
<comment type="caution">
    <text evidence="6">The sequence shown here is derived from an EMBL/GenBank/DDBJ whole genome shotgun (WGS) entry which is preliminary data.</text>
</comment>
<dbReference type="AlphaFoldDB" id="A0A1U7JH25"/>
<evidence type="ECO:0000256" key="1">
    <source>
        <dbReference type="ARBA" id="ARBA00004370"/>
    </source>
</evidence>
<keyword evidence="2 5" id="KW-0812">Transmembrane</keyword>
<dbReference type="PANTHER" id="PTHR35814:SF1">
    <property type="entry name" value="GLUTATHIONE S-TRANSFERASE-RELATED"/>
    <property type="match status" value="1"/>
</dbReference>
<dbReference type="InterPro" id="IPR001129">
    <property type="entry name" value="Membr-assoc_MAPEG"/>
</dbReference>
<name>A0A1U7JH25_9HYPH</name>
<dbReference type="EMBL" id="LVVZ01000015">
    <property type="protein sequence ID" value="OKL43992.1"/>
    <property type="molecule type" value="Genomic_DNA"/>
</dbReference>
<feature type="transmembrane region" description="Helical" evidence="5">
    <location>
        <begin position="72"/>
        <end position="91"/>
    </location>
</feature>
<evidence type="ECO:0000256" key="5">
    <source>
        <dbReference type="SAM" id="Phobius"/>
    </source>
</evidence>
<dbReference type="PANTHER" id="PTHR35814">
    <property type="match status" value="1"/>
</dbReference>
<dbReference type="STRING" id="197461.A3843_10400"/>
<proteinExistence type="predicted"/>
<dbReference type="Proteomes" id="UP000185783">
    <property type="component" value="Unassembled WGS sequence"/>
</dbReference>
<keyword evidence="7" id="KW-1185">Reference proteome</keyword>
<sequence>MVTPIYAGLLALLFVVLSARVIQMRVKAGVSLGTGENRDLLRRQRVHGNFAEYVPFGLLLILLMELRGLPDWSLHALGVLLVTSRVLYMIALRGPKEVNKVRVAAMVCTFAVLVFGALGCLVPLGAAS</sequence>
<accession>A0A1U7JH25</accession>
<dbReference type="GO" id="GO:0016020">
    <property type="term" value="C:membrane"/>
    <property type="evidence" value="ECO:0007669"/>
    <property type="project" value="UniProtKB-SubCell"/>
</dbReference>
<evidence type="ECO:0000256" key="2">
    <source>
        <dbReference type="ARBA" id="ARBA00022692"/>
    </source>
</evidence>
<feature type="transmembrane region" description="Helical" evidence="5">
    <location>
        <begin position="6"/>
        <end position="22"/>
    </location>
</feature>